<organism evidence="1 2">
    <name type="scientific">Erwinia phage pEa_SNUABM_17</name>
    <dbReference type="NCBI Taxonomy" id="2869545"/>
    <lineage>
        <taxon>Viruses</taxon>
        <taxon>Duplodnaviria</taxon>
        <taxon>Heunggongvirae</taxon>
        <taxon>Uroviricota</taxon>
        <taxon>Caudoviricetes</taxon>
        <taxon>Alexandravirus</taxon>
        <taxon>Alexandravirus SNUABM17</taxon>
    </lineage>
</organism>
<proteinExistence type="predicted"/>
<dbReference type="Proteomes" id="UP000827911">
    <property type="component" value="Segment"/>
</dbReference>
<dbReference type="EMBL" id="MZ443777">
    <property type="protein sequence ID" value="QZE57694.1"/>
    <property type="molecule type" value="Genomic_DNA"/>
</dbReference>
<gene>
    <name evidence="1" type="ORF">pEaSNUABM17_00148</name>
</gene>
<name>A0AAE7XMG1_9CAUD</name>
<evidence type="ECO:0000313" key="1">
    <source>
        <dbReference type="EMBL" id="QZE57694.1"/>
    </source>
</evidence>
<accession>A0AAE7XMG1</accession>
<protein>
    <submittedName>
        <fullName evidence="1">Uncharacterized protein</fullName>
    </submittedName>
</protein>
<keyword evidence="2" id="KW-1185">Reference proteome</keyword>
<reference evidence="1 2" key="1">
    <citation type="submission" date="2021-06" db="EMBL/GenBank/DDBJ databases">
        <title>Complete genome sequence of Erwinia phage pEa_SNUABM_17.</title>
        <authorList>
            <person name="Kim S.G."/>
            <person name="Park S.C."/>
        </authorList>
    </citation>
    <scope>NUCLEOTIDE SEQUENCE [LARGE SCALE GENOMIC DNA]</scope>
</reference>
<evidence type="ECO:0000313" key="2">
    <source>
        <dbReference type="Proteomes" id="UP000827911"/>
    </source>
</evidence>
<sequence length="1441" mass="157904">MAEMIPVVSAVGEQSWSGTATIQSHTDTLTFRVVGGTFADATTEKDIAPSSGSDYPVSLIATVTVDASATQPVLLYYKDGDLWVLVHSMSRIFVRPQTKELDYRLVTQGMDAMPLGAAVNPTYGGLVLGGGVRIPTVQDMQQGSVAKFSDFESTFFDLTKPISIVHDRVARTLYYVHTDGDVSNTKVFGAMYNVDIAGYKISYDSTGKRSAVVFHKSGQVDILDEAMTQFGEPKRLGYAVNRVVCRRAGVGSNTVDSYVAFDLDGRAHYLNASFVETSVKSDKFYVNGSDSYDVLSTLDGKLVGGNTSAAPANVFWYQFVPSSLLVFGHDGSNVYQFNIRDNVQNVAARPLVANDLVVFNTTAAWTDAGGKLVSGMDTNGSNALFDFATTDAPTQTRSGWPYVELLTPPYTQEDTYDRLFYYAARPTTGLKHLTIRDYTVNMPDLSNINLGPSVTFKVIVDAGDPDIALPITAPAGVTVAATIDVTTTDIVDGKEVTTTKKVPVSKVYDGQEVTITLGHEYITSTSFPISIGRSVYQFEMKADDTPNAFSWQNILGVDNDTWNRTEDVTISGINVAVPVSVLIDGQEDYDRVKIFVDGVETAMPVLIRNNQKLGFEILHENNTSRIDVGVGKGTSGFGIYTIVEAQIDVGRHWAYMPIGKEVKSDTFKNTGTIPLTLTIDSPEGAVFADGSTTVTVPVNGTSSIKFTPTENKQYTIKFHSDQFSYEWYVWADAEWLGTPAPTKRAERYVMGDSGDLFVDNIPDNFWTYFTVPAGMLLDVDGVRVVAGLDSRGVYKEQGLVLGPFECADTMLKIYGLPSHDQPHTLMFGNAPFGWLYDMTVDPSYTAYATESVQLFDVTHLDAVAEAVTATDKTFVGTSTHSVNLEPEFDSDLEVQHQWFDFEQGQTHTDAAVVRTIEVGGTTDTQVISGPEFDTDHKDFVDNFRMFDLIARSDIVVDKFDLFELTQGQKDVITTMPTADFVGEAESITSDTFPLFELTVGQEDTVTDFPLFELTVGQEDTVTDFPMFEATVGQEDTVTDFPLFEPTVGQEDTVADFPLFEATVGTDFVADSFGALFVEVPDIAADTFLPDFATDLVAVNDTFINNFVAYADVAAQYFDLRSPGYRSSARAMPDQILPKFANDKGIYPTDALAPRKVDILGLYDGGSILPSQKSVGGLYRQDVTEAQYVPPSAVYNVGWARPQWMPATVTYQVDAHVAKYVDPIYHPAVLFIPEIPFVRRMPAPVYYHYVPSDPQWMKAPVQYPVSPAPSDFYHLKAVSGVHAAFEPHTVDAPTVYTHLIEGQFIQSSQSGKTEELGRRLVNTDKVIPVARKAGNPVTPKAIPVEIQKTRRSTSRTYVVLAPVVEAWTVEPNHGSIDKPLEEGYFATELGALQNATQVWGFDPSVVYAIQQPNGYWTWAQITVCEESCGSMSCAARGYLSGG</sequence>